<gene>
    <name evidence="2" type="ORF">SM757_22965</name>
</gene>
<feature type="transmembrane region" description="Helical" evidence="1">
    <location>
        <begin position="205"/>
        <end position="232"/>
    </location>
</feature>
<keyword evidence="3" id="KW-1185">Reference proteome</keyword>
<dbReference type="Proteomes" id="UP001293718">
    <property type="component" value="Unassembled WGS sequence"/>
</dbReference>
<feature type="transmembrane region" description="Helical" evidence="1">
    <location>
        <begin position="36"/>
        <end position="56"/>
    </location>
</feature>
<keyword evidence="1" id="KW-0812">Transmembrane</keyword>
<dbReference type="InterPro" id="IPR047798">
    <property type="entry name" value="BPSS1780-like"/>
</dbReference>
<keyword evidence="1" id="KW-1133">Transmembrane helix</keyword>
<proteinExistence type="predicted"/>
<protein>
    <submittedName>
        <fullName evidence="2">BPSS1780 family membrane protein</fullName>
    </submittedName>
</protein>
<name>A0ABU5IKN7_9BURK</name>
<comment type="caution">
    <text evidence="2">The sequence shown here is derived from an EMBL/GenBank/DDBJ whole genome shotgun (WGS) entry which is preliminary data.</text>
</comment>
<feature type="transmembrane region" description="Helical" evidence="1">
    <location>
        <begin position="108"/>
        <end position="125"/>
    </location>
</feature>
<dbReference type="RefSeq" id="WP_157119103.1">
    <property type="nucleotide sequence ID" value="NZ_JAXOJX010000044.1"/>
</dbReference>
<reference evidence="2 3" key="1">
    <citation type="submission" date="2023-11" db="EMBL/GenBank/DDBJ databases">
        <title>Draft genome of Azohydromonas lata strain H1 (DSM1123), a polyhydroxyalkanoate producer.</title>
        <authorList>
            <person name="Traversa D."/>
            <person name="D'Addabbo P."/>
            <person name="Pazzani C."/>
            <person name="Manzari C."/>
            <person name="Chiara M."/>
            <person name="Scrascia M."/>
        </authorList>
    </citation>
    <scope>NUCLEOTIDE SEQUENCE [LARGE SCALE GENOMIC DNA]</scope>
    <source>
        <strain evidence="2 3">H1</strain>
    </source>
</reference>
<evidence type="ECO:0000256" key="1">
    <source>
        <dbReference type="SAM" id="Phobius"/>
    </source>
</evidence>
<feature type="transmembrane region" description="Helical" evidence="1">
    <location>
        <begin position="62"/>
        <end position="83"/>
    </location>
</feature>
<dbReference type="EMBL" id="JAXOJX010000044">
    <property type="protein sequence ID" value="MDZ5459446.1"/>
    <property type="molecule type" value="Genomic_DNA"/>
</dbReference>
<keyword evidence="1" id="KW-0472">Membrane</keyword>
<evidence type="ECO:0000313" key="3">
    <source>
        <dbReference type="Proteomes" id="UP001293718"/>
    </source>
</evidence>
<accession>A0ABU5IKN7</accession>
<evidence type="ECO:0000313" key="2">
    <source>
        <dbReference type="EMBL" id="MDZ5459446.1"/>
    </source>
</evidence>
<organism evidence="2 3">
    <name type="scientific">Azohydromonas lata</name>
    <dbReference type="NCBI Taxonomy" id="45677"/>
    <lineage>
        <taxon>Bacteria</taxon>
        <taxon>Pseudomonadati</taxon>
        <taxon>Pseudomonadota</taxon>
        <taxon>Betaproteobacteria</taxon>
        <taxon>Burkholderiales</taxon>
        <taxon>Sphaerotilaceae</taxon>
        <taxon>Azohydromonas</taxon>
    </lineage>
</organism>
<feature type="transmembrane region" description="Helical" evidence="1">
    <location>
        <begin position="238"/>
        <end position="259"/>
    </location>
</feature>
<dbReference type="NCBIfam" id="NF041043">
    <property type="entry name" value="BPSS1780_fam"/>
    <property type="match status" value="1"/>
</dbReference>
<feature type="transmembrane region" description="Helical" evidence="1">
    <location>
        <begin position="161"/>
        <end position="184"/>
    </location>
</feature>
<sequence length="287" mass="31108">MSSLPLPPPPLLLQTLPARQGVLWVRRGFALFMRRPMGFTLLFLSFLFVALFVMSLPVVGPIVVMMALPLLSLAFMVATRGALGGKPVHPGQYVELVGGRQKARRRELIKLCVVYGLATAFIAALCDWVDGGSFEQLHVEMMVEGGEPGVLLTDARLQFGLLLRVALTTLLALPFWHAPALVWWGQQGTAQSLFSSWIACWRNRGALLVYGLAWVVLVVAFTLLVGTVFALLGARQMAGIAALPAGLMFSCAFYVSLYFTFSDSFGWTTTAASTDQPNDQAPTNGAA</sequence>